<evidence type="ECO:0000313" key="1">
    <source>
        <dbReference type="EMBL" id="OQU79694.1"/>
    </source>
</evidence>
<sequence>MTHLRHEEVQWRRVEWEGRTRGPRHAATSYALMATLGHAWLGARTRLQASPLQDPALVADLAWRCPLPIPERWI</sequence>
<dbReference type="Gramene" id="OQU79694">
    <property type="protein sequence ID" value="OQU79694"/>
    <property type="gene ID" value="SORBI_3008G180701"/>
</dbReference>
<dbReference type="EMBL" id="CM000767">
    <property type="protein sequence ID" value="OQU79694.1"/>
    <property type="molecule type" value="Genomic_DNA"/>
</dbReference>
<reference evidence="2" key="2">
    <citation type="journal article" date="2018" name="Plant J.">
        <title>The Sorghum bicolor reference genome: improved assembly, gene annotations, a transcriptome atlas, and signatures of genome organization.</title>
        <authorList>
            <person name="McCormick R.F."/>
            <person name="Truong S.K."/>
            <person name="Sreedasyam A."/>
            <person name="Jenkins J."/>
            <person name="Shu S."/>
            <person name="Sims D."/>
            <person name="Kennedy M."/>
            <person name="Amirebrahimi M."/>
            <person name="Weers B.D."/>
            <person name="McKinley B."/>
            <person name="Mattison A."/>
            <person name="Morishige D.T."/>
            <person name="Grimwood J."/>
            <person name="Schmutz J."/>
            <person name="Mullet J.E."/>
        </authorList>
    </citation>
    <scope>NUCLEOTIDE SEQUENCE [LARGE SCALE GENOMIC DNA]</scope>
    <source>
        <strain evidence="2">cv. BTx623</strain>
    </source>
</reference>
<dbReference type="Proteomes" id="UP000000768">
    <property type="component" value="Chromosome 8"/>
</dbReference>
<protein>
    <submittedName>
        <fullName evidence="1">Uncharacterized protein</fullName>
    </submittedName>
</protein>
<dbReference type="InParanoid" id="A0A1Z5R7E4"/>
<dbReference type="AlphaFoldDB" id="A0A1Z5R7E4"/>
<evidence type="ECO:0000313" key="2">
    <source>
        <dbReference type="Proteomes" id="UP000000768"/>
    </source>
</evidence>
<name>A0A1Z5R7E4_SORBI</name>
<gene>
    <name evidence="1" type="ORF">SORBI_3008G180701</name>
</gene>
<organism evidence="1 2">
    <name type="scientific">Sorghum bicolor</name>
    <name type="common">Sorghum</name>
    <name type="synonym">Sorghum vulgare</name>
    <dbReference type="NCBI Taxonomy" id="4558"/>
    <lineage>
        <taxon>Eukaryota</taxon>
        <taxon>Viridiplantae</taxon>
        <taxon>Streptophyta</taxon>
        <taxon>Embryophyta</taxon>
        <taxon>Tracheophyta</taxon>
        <taxon>Spermatophyta</taxon>
        <taxon>Magnoliopsida</taxon>
        <taxon>Liliopsida</taxon>
        <taxon>Poales</taxon>
        <taxon>Poaceae</taxon>
        <taxon>PACMAD clade</taxon>
        <taxon>Panicoideae</taxon>
        <taxon>Andropogonodae</taxon>
        <taxon>Andropogoneae</taxon>
        <taxon>Sorghinae</taxon>
        <taxon>Sorghum</taxon>
    </lineage>
</organism>
<reference evidence="1 2" key="1">
    <citation type="journal article" date="2009" name="Nature">
        <title>The Sorghum bicolor genome and the diversification of grasses.</title>
        <authorList>
            <person name="Paterson A.H."/>
            <person name="Bowers J.E."/>
            <person name="Bruggmann R."/>
            <person name="Dubchak I."/>
            <person name="Grimwood J."/>
            <person name="Gundlach H."/>
            <person name="Haberer G."/>
            <person name="Hellsten U."/>
            <person name="Mitros T."/>
            <person name="Poliakov A."/>
            <person name="Schmutz J."/>
            <person name="Spannagl M."/>
            <person name="Tang H."/>
            <person name="Wang X."/>
            <person name="Wicker T."/>
            <person name="Bharti A.K."/>
            <person name="Chapman J."/>
            <person name="Feltus F.A."/>
            <person name="Gowik U."/>
            <person name="Grigoriev I.V."/>
            <person name="Lyons E."/>
            <person name="Maher C.A."/>
            <person name="Martis M."/>
            <person name="Narechania A."/>
            <person name="Otillar R.P."/>
            <person name="Penning B.W."/>
            <person name="Salamov A.A."/>
            <person name="Wang Y."/>
            <person name="Zhang L."/>
            <person name="Carpita N.C."/>
            <person name="Freeling M."/>
            <person name="Gingle A.R."/>
            <person name="Hash C.T."/>
            <person name="Keller B."/>
            <person name="Klein P."/>
            <person name="Kresovich S."/>
            <person name="McCann M.C."/>
            <person name="Ming R."/>
            <person name="Peterson D.G."/>
            <person name="Mehboob-ur-Rahman"/>
            <person name="Ware D."/>
            <person name="Westhoff P."/>
            <person name="Mayer K.F."/>
            <person name="Messing J."/>
            <person name="Rokhsar D.S."/>
        </authorList>
    </citation>
    <scope>NUCLEOTIDE SEQUENCE [LARGE SCALE GENOMIC DNA]</scope>
    <source>
        <strain evidence="2">cv. BTx623</strain>
    </source>
</reference>
<keyword evidence="2" id="KW-1185">Reference proteome</keyword>
<proteinExistence type="predicted"/>
<accession>A0A1Z5R7E4</accession>